<dbReference type="AlphaFoldDB" id="A0A3D9B2B4"/>
<organism evidence="2 3">
    <name type="scientific">Chryseobacterium piscium</name>
    <dbReference type="NCBI Taxonomy" id="333702"/>
    <lineage>
        <taxon>Bacteria</taxon>
        <taxon>Pseudomonadati</taxon>
        <taxon>Bacteroidota</taxon>
        <taxon>Flavobacteriia</taxon>
        <taxon>Flavobacteriales</taxon>
        <taxon>Weeksellaceae</taxon>
        <taxon>Chryseobacterium group</taxon>
        <taxon>Chryseobacterium</taxon>
    </lineage>
</organism>
<dbReference type="Pfam" id="PF05729">
    <property type="entry name" value="NACHT"/>
    <property type="match status" value="1"/>
</dbReference>
<dbReference type="InterPro" id="IPR007111">
    <property type="entry name" value="NACHT_NTPase"/>
</dbReference>
<sequence>FVTGGGGLLTLAGWFLKDVISVNAKPIIEKHLKIDPERFGKKKKYFKALYNDLSKMPFVLHDFELDIESNYVNVIERKIDISTLQVDNKTSIHGDYDIKSFVLILGNAGIGKTTYTRNLILKIILNKTGVLNYDKHDLKRIIPIYVPLKIVDNSKKYPIISYILENNKYYQADYNKLLNDVKERKVLLFLDGYDEISTIANKNYIKEELILILGSGSYTYKLLYNDNYNDFYESVYLSKVWLTSRKEFYKSNLPIPLNHFTKYKENISGIVLEGVYDERIKLVDTLFNKYKKDNSKLQDLLNAEYFIHEINKSKDLELIALSKVPLFLTVMCYIYINDVKETSAIKINFLADYSLLINKFIELLLLELDQEKVKNETTGMKSAYLTRRNNFTNEKLQFIKYFAFINYDNKLNTFTIEKLKETAREFFKEQNDIVADLSNDNKDIIDEIINNGIFSFIGVKNKIEQYDFPHRKFKEVLGVQFLIDQNDSNFIINQICDGESYELSFEFLKKTSNKKDFVKLLLSNISDYDKSKNICVFLYEYCIINSELTSIITHQIEKELTDILENNGEFYLSKKLYQDLLLSQKFILYLVKNIVNNKNYKKEPFIALIFFNSS</sequence>
<protein>
    <recommendedName>
        <fullName evidence="1">NACHT domain-containing protein</fullName>
    </recommendedName>
</protein>
<evidence type="ECO:0000313" key="2">
    <source>
        <dbReference type="EMBL" id="REC47342.1"/>
    </source>
</evidence>
<feature type="non-terminal residue" evidence="2">
    <location>
        <position position="614"/>
    </location>
</feature>
<dbReference type="PROSITE" id="PS50837">
    <property type="entry name" value="NACHT"/>
    <property type="match status" value="1"/>
</dbReference>
<comment type="caution">
    <text evidence="2">The sequence shown here is derived from an EMBL/GenBank/DDBJ whole genome shotgun (WGS) entry which is preliminary data.</text>
</comment>
<reference evidence="2 3" key="1">
    <citation type="journal article" date="2006" name="Int. J. Syst. Evol. Microbiol.">
        <title>Chryseobacterium piscium sp. nov., isolated from fish of the South Atlantic Ocean off South Africa.</title>
        <authorList>
            <person name="de Beer H."/>
            <person name="Hugo C.J."/>
            <person name="Jooste P.J."/>
            <person name="Vancanneyt M."/>
            <person name="Coenye T."/>
            <person name="Vandamme P."/>
        </authorList>
    </citation>
    <scope>NUCLEOTIDE SEQUENCE [LARGE SCALE GENOMIC DNA]</scope>
    <source>
        <strain evidence="2 3">CCUG 51923</strain>
    </source>
</reference>
<name>A0A3D9B2B4_9FLAO</name>
<accession>A0A3D9B2B4</accession>
<evidence type="ECO:0000259" key="1">
    <source>
        <dbReference type="PROSITE" id="PS50837"/>
    </source>
</evidence>
<keyword evidence="3" id="KW-1185">Reference proteome</keyword>
<proteinExistence type="predicted"/>
<evidence type="ECO:0000313" key="3">
    <source>
        <dbReference type="Proteomes" id="UP000256512"/>
    </source>
</evidence>
<feature type="non-terminal residue" evidence="2">
    <location>
        <position position="1"/>
    </location>
</feature>
<gene>
    <name evidence="2" type="ORF">DRF62_20085</name>
</gene>
<feature type="domain" description="NACHT" evidence="1">
    <location>
        <begin position="100"/>
        <end position="198"/>
    </location>
</feature>
<dbReference type="Proteomes" id="UP000256512">
    <property type="component" value="Unassembled WGS sequence"/>
</dbReference>
<dbReference type="RefSeq" id="WP_157969199.1">
    <property type="nucleotide sequence ID" value="NZ_QNVS01000137.1"/>
</dbReference>
<dbReference type="InterPro" id="IPR027417">
    <property type="entry name" value="P-loop_NTPase"/>
</dbReference>
<dbReference type="Gene3D" id="3.40.50.300">
    <property type="entry name" value="P-loop containing nucleotide triphosphate hydrolases"/>
    <property type="match status" value="1"/>
</dbReference>
<dbReference type="EMBL" id="QNVS01000137">
    <property type="protein sequence ID" value="REC47342.1"/>
    <property type="molecule type" value="Genomic_DNA"/>
</dbReference>